<accession>A0ABV5X064</accession>
<feature type="transmembrane region" description="Helical" evidence="10">
    <location>
        <begin position="127"/>
        <end position="152"/>
    </location>
</feature>
<evidence type="ECO:0000256" key="9">
    <source>
        <dbReference type="SAM" id="MobiDB-lite"/>
    </source>
</evidence>
<dbReference type="InterPro" id="IPR050482">
    <property type="entry name" value="Sensor_HK_TwoCompSys"/>
</dbReference>
<feature type="transmembrane region" description="Helical" evidence="10">
    <location>
        <begin position="164"/>
        <end position="184"/>
    </location>
</feature>
<dbReference type="InterPro" id="IPR003594">
    <property type="entry name" value="HATPase_dom"/>
</dbReference>
<dbReference type="CDD" id="cd16917">
    <property type="entry name" value="HATPase_UhpB-NarQ-NarX-like"/>
    <property type="match status" value="1"/>
</dbReference>
<keyword evidence="7" id="KW-0067">ATP-binding</keyword>
<reference evidence="13 14" key="1">
    <citation type="submission" date="2024-09" db="EMBL/GenBank/DDBJ databases">
        <authorList>
            <person name="Sun Q."/>
            <person name="Mori K."/>
        </authorList>
    </citation>
    <scope>NUCLEOTIDE SEQUENCE [LARGE SCALE GENOMIC DNA]</scope>
    <source>
        <strain evidence="13 14">JCM 11683</strain>
    </source>
</reference>
<evidence type="ECO:0000256" key="7">
    <source>
        <dbReference type="ARBA" id="ARBA00022840"/>
    </source>
</evidence>
<evidence type="ECO:0000256" key="4">
    <source>
        <dbReference type="ARBA" id="ARBA00022679"/>
    </source>
</evidence>
<organism evidence="13 14">
    <name type="scientific">Brevibacterium otitidis</name>
    <dbReference type="NCBI Taxonomy" id="53364"/>
    <lineage>
        <taxon>Bacteria</taxon>
        <taxon>Bacillati</taxon>
        <taxon>Actinomycetota</taxon>
        <taxon>Actinomycetes</taxon>
        <taxon>Micrococcales</taxon>
        <taxon>Brevibacteriaceae</taxon>
        <taxon>Brevibacterium</taxon>
    </lineage>
</organism>
<dbReference type="GO" id="GO:0016301">
    <property type="term" value="F:kinase activity"/>
    <property type="evidence" value="ECO:0007669"/>
    <property type="project" value="UniProtKB-KW"/>
</dbReference>
<feature type="domain" description="Histidine kinase/HSP90-like ATPase" evidence="11">
    <location>
        <begin position="454"/>
        <end position="532"/>
    </location>
</feature>
<keyword evidence="10" id="KW-1133">Transmembrane helix</keyword>
<dbReference type="EMBL" id="JBHMAU010000038">
    <property type="protein sequence ID" value="MFB9775838.1"/>
    <property type="molecule type" value="Genomic_DNA"/>
</dbReference>
<evidence type="ECO:0000313" key="13">
    <source>
        <dbReference type="EMBL" id="MFB9775838.1"/>
    </source>
</evidence>
<dbReference type="SUPFAM" id="SSF55874">
    <property type="entry name" value="ATPase domain of HSP90 chaperone/DNA topoisomerase II/histidine kinase"/>
    <property type="match status" value="1"/>
</dbReference>
<dbReference type="InterPro" id="IPR011712">
    <property type="entry name" value="Sig_transdc_His_kin_sub3_dim/P"/>
</dbReference>
<evidence type="ECO:0000259" key="11">
    <source>
        <dbReference type="Pfam" id="PF02518"/>
    </source>
</evidence>
<feature type="domain" description="Signal transduction histidine kinase subgroup 3 dimerisation and phosphoacceptor" evidence="12">
    <location>
        <begin position="334"/>
        <end position="394"/>
    </location>
</feature>
<dbReference type="Pfam" id="PF07730">
    <property type="entry name" value="HisKA_3"/>
    <property type="match status" value="1"/>
</dbReference>
<protein>
    <recommendedName>
        <fullName evidence="2">histidine kinase</fullName>
        <ecNumber evidence="2">2.7.13.3</ecNumber>
    </recommendedName>
</protein>
<evidence type="ECO:0000256" key="6">
    <source>
        <dbReference type="ARBA" id="ARBA00022777"/>
    </source>
</evidence>
<dbReference type="InterPro" id="IPR036890">
    <property type="entry name" value="HATPase_C_sf"/>
</dbReference>
<keyword evidence="5" id="KW-0547">Nucleotide-binding</keyword>
<keyword evidence="10" id="KW-0472">Membrane</keyword>
<proteinExistence type="predicted"/>
<dbReference type="Gene3D" id="3.30.565.10">
    <property type="entry name" value="Histidine kinase-like ATPase, C-terminal domain"/>
    <property type="match status" value="1"/>
</dbReference>
<feature type="transmembrane region" description="Helical" evidence="10">
    <location>
        <begin position="190"/>
        <end position="218"/>
    </location>
</feature>
<keyword evidence="4" id="KW-0808">Transferase</keyword>
<dbReference type="PANTHER" id="PTHR24421">
    <property type="entry name" value="NITRATE/NITRITE SENSOR PROTEIN NARX-RELATED"/>
    <property type="match status" value="1"/>
</dbReference>
<keyword evidence="14" id="KW-1185">Reference proteome</keyword>
<evidence type="ECO:0000256" key="2">
    <source>
        <dbReference type="ARBA" id="ARBA00012438"/>
    </source>
</evidence>
<keyword evidence="8" id="KW-0902">Two-component regulatory system</keyword>
<feature type="region of interest" description="Disordered" evidence="9">
    <location>
        <begin position="77"/>
        <end position="117"/>
    </location>
</feature>
<name>A0ABV5X064_9MICO</name>
<gene>
    <name evidence="13" type="ORF">ACFFN1_05350</name>
</gene>
<evidence type="ECO:0000256" key="3">
    <source>
        <dbReference type="ARBA" id="ARBA00022553"/>
    </source>
</evidence>
<evidence type="ECO:0000259" key="12">
    <source>
        <dbReference type="Pfam" id="PF07730"/>
    </source>
</evidence>
<keyword evidence="10" id="KW-0812">Transmembrane</keyword>
<sequence length="562" mass="59625">MTLLDRVEPGAAEWLRCGRWRQLKSSCRGDDSDLSSLIERRVLRVRRSARLRELKGGHSMSRLADWQVCAGGYDAVVSGHPPQPPRRRPAAPRYAPPAHGPEAPAGAPAPPSRMADRQLPGSRFPRWLRIATSIVVGIVTYLIGLIISMMALIAAPWAFDGGQLGNLGVMTVLVLVPLWATVFVRHRWSWAPFIVGAMLAAGWGDCLLMLIGMFHLLIRSPRRQALIAAIAGGLLTTISTLRLCLNRTELNPYSILFIDPGIQPTGLATAAPPPESATAVNGLTIAVAVVAFGLSLGFGLLLRRTRRMQAVEAFASHEVELNAALTAELARQSERELLARELHDTLSHRLAIISLHSGALEVGSDSAADVTSTASALRREAHASLEELRHLVGGVWAGTLAGVQARRHASTPPNLASMRSLPQLIASVQATGTVIRQTIIIEDLDSAPTPVDRAAYRIVQEALTNAMKHAPGAPVELSVTASAAAGVRIRVSNPVPAAEAAGTSDLSHTGSGAGLETIRERAAAFGGHAQLGVHGGEFVVDVVFPPFNRPAPPLAPADPSGP</sequence>
<dbReference type="PANTHER" id="PTHR24421:SF10">
    <property type="entry name" value="NITRATE_NITRITE SENSOR PROTEIN NARQ"/>
    <property type="match status" value="1"/>
</dbReference>
<dbReference type="Proteomes" id="UP001589707">
    <property type="component" value="Unassembled WGS sequence"/>
</dbReference>
<dbReference type="Gene3D" id="1.20.5.1930">
    <property type="match status" value="1"/>
</dbReference>
<feature type="transmembrane region" description="Helical" evidence="10">
    <location>
        <begin position="282"/>
        <end position="302"/>
    </location>
</feature>
<keyword evidence="6 13" id="KW-0418">Kinase</keyword>
<dbReference type="EC" id="2.7.13.3" evidence="2"/>
<comment type="caution">
    <text evidence="13">The sequence shown here is derived from an EMBL/GenBank/DDBJ whole genome shotgun (WGS) entry which is preliminary data.</text>
</comment>
<evidence type="ECO:0000256" key="5">
    <source>
        <dbReference type="ARBA" id="ARBA00022741"/>
    </source>
</evidence>
<evidence type="ECO:0000256" key="1">
    <source>
        <dbReference type="ARBA" id="ARBA00000085"/>
    </source>
</evidence>
<dbReference type="Pfam" id="PF02518">
    <property type="entry name" value="HATPase_c"/>
    <property type="match status" value="1"/>
</dbReference>
<evidence type="ECO:0000256" key="8">
    <source>
        <dbReference type="ARBA" id="ARBA00023012"/>
    </source>
</evidence>
<evidence type="ECO:0000313" key="14">
    <source>
        <dbReference type="Proteomes" id="UP001589707"/>
    </source>
</evidence>
<feature type="transmembrane region" description="Helical" evidence="10">
    <location>
        <begin position="225"/>
        <end position="243"/>
    </location>
</feature>
<dbReference type="RefSeq" id="WP_376839323.1">
    <property type="nucleotide sequence ID" value="NZ_JBHMAU010000038.1"/>
</dbReference>
<comment type="catalytic activity">
    <reaction evidence="1">
        <text>ATP + protein L-histidine = ADP + protein N-phospho-L-histidine.</text>
        <dbReference type="EC" id="2.7.13.3"/>
    </reaction>
</comment>
<evidence type="ECO:0000256" key="10">
    <source>
        <dbReference type="SAM" id="Phobius"/>
    </source>
</evidence>
<keyword evidence="3" id="KW-0597">Phosphoprotein</keyword>